<evidence type="ECO:0000313" key="3">
    <source>
        <dbReference type="EMBL" id="RGP57079.1"/>
    </source>
</evidence>
<dbReference type="EMBL" id="LMAZ01000001">
    <property type="protein sequence ID" value="RGP57079.1"/>
    <property type="molecule type" value="Genomic_DNA"/>
</dbReference>
<evidence type="ECO:0000259" key="2">
    <source>
        <dbReference type="Pfam" id="PF16190"/>
    </source>
</evidence>
<dbReference type="Proteomes" id="UP000265411">
    <property type="component" value="Unassembled WGS sequence"/>
</dbReference>
<dbReference type="Gene3D" id="2.40.30.180">
    <property type="entry name" value="Ubiquitin-activating enzyme E1, FCCH domain"/>
    <property type="match status" value="1"/>
</dbReference>
<dbReference type="Pfam" id="PF16190">
    <property type="entry name" value="E1_FCCH"/>
    <property type="match status" value="1"/>
</dbReference>
<protein>
    <submittedName>
        <fullName evidence="3">Uncharacterized protein</fullName>
    </submittedName>
</protein>
<sequence>MGAFLEERLDVCMRVGAEAEDSYMLAPSTTQGGARYVWLINGKPYREFDVGYIKRDSELADSVASLYHRTYGGFAGFRVFSWDDFTTANDGKSAYSALDCTLDELSPGLYQLVKEYGRDKPALPDIGRPRRTLFKPVQGQWAIAVAGLVLPAAQYSVDSTTGQVQMAANKSRAITGISQAAQAVLTVGANTFAVGESVVISAVVGMTQINGLRALITARTPTAITVAINSSAFGAYVSGGTVQTNPIAGEVVTGGCEFDVPCAFDSTFQVTALDPRHREVTGLRLIELLDP</sequence>
<dbReference type="InterPro" id="IPR042302">
    <property type="entry name" value="E1_FCCH_sf"/>
</dbReference>
<gene>
    <name evidence="3" type="ORF">ASB58_07040</name>
</gene>
<comment type="caution">
    <text evidence="3">The sequence shown here is derived from an EMBL/GenBank/DDBJ whole genome shotgun (WGS) entry which is preliminary data.</text>
</comment>
<dbReference type="OrthoDB" id="6875126at2"/>
<name>A0A395RB97_9PSED</name>
<evidence type="ECO:0000259" key="1">
    <source>
        <dbReference type="Pfam" id="PF09343"/>
    </source>
</evidence>
<dbReference type="InterPro" id="IPR011740">
    <property type="entry name" value="DUF2460"/>
</dbReference>
<dbReference type="InterPro" id="IPR032418">
    <property type="entry name" value="E1_FCCH"/>
</dbReference>
<accession>A0A395RB97</accession>
<organism evidence="3 4">
    <name type="scientific">Pseudomonas abyssi</name>
    <dbReference type="NCBI Taxonomy" id="170540"/>
    <lineage>
        <taxon>Bacteria</taxon>
        <taxon>Pseudomonadati</taxon>
        <taxon>Pseudomonadota</taxon>
        <taxon>Gammaproteobacteria</taxon>
        <taxon>Pseudomonadales</taxon>
        <taxon>Pseudomonadaceae</taxon>
        <taxon>Pseudomonas</taxon>
    </lineage>
</organism>
<dbReference type="Pfam" id="PF09343">
    <property type="entry name" value="DUF2460"/>
    <property type="match status" value="1"/>
</dbReference>
<dbReference type="AlphaFoldDB" id="A0A395RB97"/>
<evidence type="ECO:0000313" key="4">
    <source>
        <dbReference type="Proteomes" id="UP000265411"/>
    </source>
</evidence>
<dbReference type="RefSeq" id="WP_118129815.1">
    <property type="nucleotide sequence ID" value="NZ_LMAZ01000001.1"/>
</dbReference>
<feature type="domain" description="DUF2460" evidence="1">
    <location>
        <begin position="44"/>
        <end position="170"/>
    </location>
</feature>
<proteinExistence type="predicted"/>
<feature type="domain" description="Ubiquitin-activating enzyme E1 FCCH" evidence="2">
    <location>
        <begin position="190"/>
        <end position="243"/>
    </location>
</feature>
<reference evidence="3 4" key="1">
    <citation type="journal article" date="2018" name="Syst. Appl. Microbiol.">
        <title>Pseudomonas gallaeciensis sp. nov., isolated from crude-oil-contaminated intertidal sand samples after the Prestige oil spill.</title>
        <authorList>
            <person name="Mulet M."/>
            <person name="Sanchez D."/>
            <person name="Rodriguez A.C."/>
            <person name="Nogales B."/>
            <person name="Bosch R."/>
            <person name="Busquets A."/>
            <person name="Gomila M."/>
            <person name="Lalucat J."/>
            <person name="Garcia-Valdes E."/>
        </authorList>
    </citation>
    <scope>NUCLEOTIDE SEQUENCE [LARGE SCALE GENOMIC DNA]</scope>
    <source>
        <strain evidence="3 4">V113</strain>
    </source>
</reference>
<keyword evidence="4" id="KW-1185">Reference proteome</keyword>